<name>A0A9X0D1B9_9CNID</name>
<dbReference type="GO" id="GO:0034464">
    <property type="term" value="C:BBSome"/>
    <property type="evidence" value="ECO:0007669"/>
    <property type="project" value="InterPro"/>
</dbReference>
<dbReference type="GO" id="GO:0016020">
    <property type="term" value="C:membrane"/>
    <property type="evidence" value="ECO:0007669"/>
    <property type="project" value="TreeGrafter"/>
</dbReference>
<dbReference type="OrthoDB" id="2120021at2759"/>
<comment type="caution">
    <text evidence="3">The sequence shown here is derived from an EMBL/GenBank/DDBJ whole genome shotgun (WGS) entry which is preliminary data.</text>
</comment>
<dbReference type="InterPro" id="IPR016616">
    <property type="entry name" value="Bardet-Biedl_syndrome_2_prot"/>
</dbReference>
<dbReference type="GO" id="GO:0036064">
    <property type="term" value="C:ciliary basal body"/>
    <property type="evidence" value="ECO:0007669"/>
    <property type="project" value="TreeGrafter"/>
</dbReference>
<dbReference type="GO" id="GO:1905515">
    <property type="term" value="P:non-motile cilium assembly"/>
    <property type="evidence" value="ECO:0007669"/>
    <property type="project" value="InterPro"/>
</dbReference>
<evidence type="ECO:0000259" key="1">
    <source>
        <dbReference type="Pfam" id="PF23350"/>
    </source>
</evidence>
<proteinExistence type="predicted"/>
<dbReference type="GO" id="GO:0043005">
    <property type="term" value="C:neuron projection"/>
    <property type="evidence" value="ECO:0007669"/>
    <property type="project" value="TreeGrafter"/>
</dbReference>
<dbReference type="Proteomes" id="UP001163046">
    <property type="component" value="Unassembled WGS sequence"/>
</dbReference>
<evidence type="ECO:0000313" key="4">
    <source>
        <dbReference type="Proteomes" id="UP001163046"/>
    </source>
</evidence>
<reference evidence="3" key="1">
    <citation type="submission" date="2023-01" db="EMBL/GenBank/DDBJ databases">
        <title>Genome assembly of the deep-sea coral Lophelia pertusa.</title>
        <authorList>
            <person name="Herrera S."/>
            <person name="Cordes E."/>
        </authorList>
    </citation>
    <scope>NUCLEOTIDE SEQUENCE</scope>
    <source>
        <strain evidence="3">USNM1676648</strain>
        <tissue evidence="3">Polyp</tissue>
    </source>
</reference>
<evidence type="ECO:0000259" key="2">
    <source>
        <dbReference type="Pfam" id="PF23353"/>
    </source>
</evidence>
<dbReference type="GO" id="GO:0031514">
    <property type="term" value="C:motile cilium"/>
    <property type="evidence" value="ECO:0007669"/>
    <property type="project" value="TreeGrafter"/>
</dbReference>
<feature type="domain" description="BBS2 platform" evidence="1">
    <location>
        <begin position="19"/>
        <end position="102"/>
    </location>
</feature>
<dbReference type="PANTHER" id="PTHR32465">
    <property type="entry name" value="BARDET-BIEDL SYNDROME 2 PROTEIN"/>
    <property type="match status" value="1"/>
</dbReference>
<evidence type="ECO:0000313" key="3">
    <source>
        <dbReference type="EMBL" id="KAJ7383532.1"/>
    </source>
</evidence>
<keyword evidence="4" id="KW-1185">Reference proteome</keyword>
<dbReference type="AlphaFoldDB" id="A0A9X0D1B9"/>
<feature type="domain" description="BBS2 hairpin" evidence="2">
    <location>
        <begin position="114"/>
        <end position="165"/>
    </location>
</feature>
<dbReference type="EMBL" id="MU825897">
    <property type="protein sequence ID" value="KAJ7383532.1"/>
    <property type="molecule type" value="Genomic_DNA"/>
</dbReference>
<dbReference type="Pfam" id="PF23350">
    <property type="entry name" value="BBS2_pf"/>
    <property type="match status" value="1"/>
</dbReference>
<dbReference type="InterPro" id="IPR055379">
    <property type="entry name" value="BBS2_pf_dom"/>
</dbReference>
<sequence length="183" mass="20748">MEIIIFPRFTLYIPCPDGYAEPKSYCSFHINERVNRVVMWLNQNFLLPEEIESKDTDLDMMFLSLRTGNPLAIQMDTSGNVTIKTDDMDLAGDIIQALTSFLGIEDLQTAAEFPDQLEELRAVLLKVDELHAVRQKLTAEMADHSNLIRSLVVRAEDARLMGDMLVLLNNPFPPLPPQTVFLP</sequence>
<organism evidence="3 4">
    <name type="scientific">Desmophyllum pertusum</name>
    <dbReference type="NCBI Taxonomy" id="174260"/>
    <lineage>
        <taxon>Eukaryota</taxon>
        <taxon>Metazoa</taxon>
        <taxon>Cnidaria</taxon>
        <taxon>Anthozoa</taxon>
        <taxon>Hexacorallia</taxon>
        <taxon>Scleractinia</taxon>
        <taxon>Caryophylliina</taxon>
        <taxon>Caryophylliidae</taxon>
        <taxon>Desmophyllum</taxon>
    </lineage>
</organism>
<dbReference type="Pfam" id="PF23353">
    <property type="entry name" value="BBS2_hp"/>
    <property type="match status" value="1"/>
</dbReference>
<accession>A0A9X0D1B9</accession>
<dbReference type="PANTHER" id="PTHR32465:SF0">
    <property type="entry name" value="BARDET-BIEDL SYNDROME 2 PROTEIN"/>
    <property type="match status" value="1"/>
</dbReference>
<protein>
    <submittedName>
        <fullName evidence="3">Bardet-Biedl syndrome 2 protein</fullName>
    </submittedName>
</protein>
<gene>
    <name evidence="3" type="primary">BBS2_3</name>
    <name evidence="3" type="ORF">OS493_027195</name>
</gene>
<dbReference type="InterPro" id="IPR055380">
    <property type="entry name" value="BBS2_hp_dom"/>
</dbReference>